<evidence type="ECO:0000313" key="6">
    <source>
        <dbReference type="Proteomes" id="UP000589085"/>
    </source>
</evidence>
<dbReference type="GO" id="GO:0003677">
    <property type="term" value="F:DNA binding"/>
    <property type="evidence" value="ECO:0007669"/>
    <property type="project" value="UniProtKB-KW"/>
</dbReference>
<dbReference type="SUPFAM" id="SSF46785">
    <property type="entry name" value="Winged helix' DNA-binding domain"/>
    <property type="match status" value="1"/>
</dbReference>
<dbReference type="InterPro" id="IPR036388">
    <property type="entry name" value="WH-like_DNA-bd_sf"/>
</dbReference>
<keyword evidence="3" id="KW-0804">Transcription</keyword>
<evidence type="ECO:0000256" key="2">
    <source>
        <dbReference type="ARBA" id="ARBA00023125"/>
    </source>
</evidence>
<keyword evidence="1" id="KW-0805">Transcription regulation</keyword>
<dbReference type="InterPro" id="IPR036390">
    <property type="entry name" value="WH_DNA-bd_sf"/>
</dbReference>
<dbReference type="GO" id="GO:0003700">
    <property type="term" value="F:DNA-binding transcription factor activity"/>
    <property type="evidence" value="ECO:0007669"/>
    <property type="project" value="InterPro"/>
</dbReference>
<dbReference type="SMART" id="SM00895">
    <property type="entry name" value="FCD"/>
    <property type="match status" value="1"/>
</dbReference>
<dbReference type="SUPFAM" id="SSF48008">
    <property type="entry name" value="GntR ligand-binding domain-like"/>
    <property type="match status" value="1"/>
</dbReference>
<dbReference type="CDD" id="cd07377">
    <property type="entry name" value="WHTH_GntR"/>
    <property type="match status" value="1"/>
</dbReference>
<dbReference type="PANTHER" id="PTHR43537">
    <property type="entry name" value="TRANSCRIPTIONAL REGULATOR, GNTR FAMILY"/>
    <property type="match status" value="1"/>
</dbReference>
<feature type="domain" description="HTH gntR-type" evidence="4">
    <location>
        <begin position="9"/>
        <end position="76"/>
    </location>
</feature>
<dbReference type="Gene3D" id="1.10.10.10">
    <property type="entry name" value="Winged helix-like DNA-binding domain superfamily/Winged helix DNA-binding domain"/>
    <property type="match status" value="1"/>
</dbReference>
<evidence type="ECO:0000256" key="1">
    <source>
        <dbReference type="ARBA" id="ARBA00023015"/>
    </source>
</evidence>
<sequence length="217" mass="24252">MVLAATDGHSAQTLVYLHLLEKIRSGQLPGGTHIVSATVADELGVSRIPVREAIRQLATEGFLQLRSNRGAIVTSLSREQIVELCEIRSVLEGLAMVHASTQMKQREFAEAELALQRLAAAGSDIDWFVRAHEQFHDVFLTNCGRPQLVNEIKRQYTVFEPYLRINLRRSPTALKNTVAEHADLLEVVKKGGQSVVETSTRQHIMRMDLQEILNGFT</sequence>
<keyword evidence="2" id="KW-0238">DNA-binding</keyword>
<dbReference type="AlphaFoldDB" id="A0A7W4IF69"/>
<reference evidence="5 6" key="1">
    <citation type="submission" date="2020-04" db="EMBL/GenBank/DDBJ databases">
        <title>Description of novel Gluconacetobacter.</title>
        <authorList>
            <person name="Sombolestani A."/>
        </authorList>
    </citation>
    <scope>NUCLEOTIDE SEQUENCE [LARGE SCALE GENOMIC DNA]</scope>
    <source>
        <strain evidence="5 6">LMG 19747</strain>
    </source>
</reference>
<dbReference type="Proteomes" id="UP000589085">
    <property type="component" value="Unassembled WGS sequence"/>
</dbReference>
<protein>
    <submittedName>
        <fullName evidence="5">GntR family transcriptional regulator</fullName>
    </submittedName>
</protein>
<evidence type="ECO:0000259" key="4">
    <source>
        <dbReference type="PROSITE" id="PS50949"/>
    </source>
</evidence>
<evidence type="ECO:0000313" key="5">
    <source>
        <dbReference type="EMBL" id="MBB2161776.1"/>
    </source>
</evidence>
<dbReference type="Gene3D" id="1.20.120.530">
    <property type="entry name" value="GntR ligand-binding domain-like"/>
    <property type="match status" value="1"/>
</dbReference>
<dbReference type="PANTHER" id="PTHR43537:SF24">
    <property type="entry name" value="GLUCONATE OPERON TRANSCRIPTIONAL REPRESSOR"/>
    <property type="match status" value="1"/>
</dbReference>
<dbReference type="InterPro" id="IPR000524">
    <property type="entry name" value="Tscrpt_reg_HTH_GntR"/>
</dbReference>
<name>A0A7W4IF69_9PROT</name>
<dbReference type="Pfam" id="PF07729">
    <property type="entry name" value="FCD"/>
    <property type="match status" value="1"/>
</dbReference>
<dbReference type="InterPro" id="IPR008920">
    <property type="entry name" value="TF_FadR/GntR_C"/>
</dbReference>
<dbReference type="Pfam" id="PF00392">
    <property type="entry name" value="GntR"/>
    <property type="match status" value="1"/>
</dbReference>
<comment type="caution">
    <text evidence="5">The sequence shown here is derived from an EMBL/GenBank/DDBJ whole genome shotgun (WGS) entry which is preliminary data.</text>
</comment>
<gene>
    <name evidence="5" type="ORF">HLH48_16650</name>
</gene>
<proteinExistence type="predicted"/>
<evidence type="ECO:0000256" key="3">
    <source>
        <dbReference type="ARBA" id="ARBA00023163"/>
    </source>
</evidence>
<organism evidence="5 6">
    <name type="scientific">Gluconacetobacter sacchari</name>
    <dbReference type="NCBI Taxonomy" id="92759"/>
    <lineage>
        <taxon>Bacteria</taxon>
        <taxon>Pseudomonadati</taxon>
        <taxon>Pseudomonadota</taxon>
        <taxon>Alphaproteobacteria</taxon>
        <taxon>Acetobacterales</taxon>
        <taxon>Acetobacteraceae</taxon>
        <taxon>Gluconacetobacter</taxon>
    </lineage>
</organism>
<dbReference type="RefSeq" id="WP_182998608.1">
    <property type="nucleotide sequence ID" value="NZ_JABEQJ010000025.1"/>
</dbReference>
<dbReference type="PROSITE" id="PS50949">
    <property type="entry name" value="HTH_GNTR"/>
    <property type="match status" value="1"/>
</dbReference>
<dbReference type="InterPro" id="IPR011711">
    <property type="entry name" value="GntR_C"/>
</dbReference>
<dbReference type="SMART" id="SM00345">
    <property type="entry name" value="HTH_GNTR"/>
    <property type="match status" value="1"/>
</dbReference>
<accession>A0A7W4IF69</accession>
<dbReference type="EMBL" id="JABEQJ010000025">
    <property type="protein sequence ID" value="MBB2161776.1"/>
    <property type="molecule type" value="Genomic_DNA"/>
</dbReference>